<dbReference type="Gene3D" id="3.30.70.3420">
    <property type="match status" value="1"/>
</dbReference>
<evidence type="ECO:0000256" key="1">
    <source>
        <dbReference type="ARBA" id="ARBA00022617"/>
    </source>
</evidence>
<protein>
    <submittedName>
        <fullName evidence="4">Chlorite dismutase</fullName>
    </submittedName>
</protein>
<organism evidence="4 5">
    <name type="scientific">Blastomonas natatoria</name>
    <dbReference type="NCBI Taxonomy" id="34015"/>
    <lineage>
        <taxon>Bacteria</taxon>
        <taxon>Pseudomonadati</taxon>
        <taxon>Pseudomonadota</taxon>
        <taxon>Alphaproteobacteria</taxon>
        <taxon>Sphingomonadales</taxon>
        <taxon>Sphingomonadaceae</taxon>
        <taxon>Blastomonas</taxon>
    </lineage>
</organism>
<keyword evidence="2" id="KW-0479">Metal-binding</keyword>
<evidence type="ECO:0000313" key="4">
    <source>
        <dbReference type="EMBL" id="PXW73295.1"/>
    </source>
</evidence>
<dbReference type="GO" id="GO:0020037">
    <property type="term" value="F:heme binding"/>
    <property type="evidence" value="ECO:0007669"/>
    <property type="project" value="InterPro"/>
</dbReference>
<dbReference type="Pfam" id="PF06778">
    <property type="entry name" value="Chlor_dismutase"/>
    <property type="match status" value="1"/>
</dbReference>
<proteinExistence type="predicted"/>
<keyword evidence="1" id="KW-0349">Heme</keyword>
<dbReference type="EMBL" id="QJJM01000010">
    <property type="protein sequence ID" value="PXW73295.1"/>
    <property type="molecule type" value="Genomic_DNA"/>
</dbReference>
<accession>A0A2V3UZ74</accession>
<dbReference type="AlphaFoldDB" id="A0A2V3UZ74"/>
<dbReference type="RefSeq" id="WP_110299447.1">
    <property type="nucleotide sequence ID" value="NZ_QJJM01000010.1"/>
</dbReference>
<evidence type="ECO:0000256" key="3">
    <source>
        <dbReference type="ARBA" id="ARBA00023004"/>
    </source>
</evidence>
<keyword evidence="3" id="KW-0408">Iron</keyword>
<comment type="caution">
    <text evidence="4">The sequence shown here is derived from an EMBL/GenBank/DDBJ whole genome shotgun (WGS) entry which is preliminary data.</text>
</comment>
<dbReference type="SUPFAM" id="SSF54909">
    <property type="entry name" value="Dimeric alpha+beta barrel"/>
    <property type="match status" value="1"/>
</dbReference>
<sequence>MASAVSYGATSPLTVAFHAGSAGEWQVVRQSTRIGEDLPAAERIGTAPTLAPALWTLTGFTSNLRYTTGAERLKLDARSAPLGRSEARMAALIPIRKSAAWWAMAQDERRAIYERSAHTPIGLGYLPGIARRLHHCRDLGEPFDFLTWFEFEPELEGEFDDLLARLRITEEWRFIDREIDIRLIRADCAAAPAG</sequence>
<evidence type="ECO:0000256" key="2">
    <source>
        <dbReference type="ARBA" id="ARBA00022723"/>
    </source>
</evidence>
<dbReference type="InterPro" id="IPR010644">
    <property type="entry name" value="ChdC/CLD"/>
</dbReference>
<dbReference type="OrthoDB" id="9782564at2"/>
<name>A0A2V3UZ74_9SPHN</name>
<evidence type="ECO:0000313" key="5">
    <source>
        <dbReference type="Proteomes" id="UP000248014"/>
    </source>
</evidence>
<keyword evidence="5" id="KW-1185">Reference proteome</keyword>
<dbReference type="GO" id="GO:0046872">
    <property type="term" value="F:metal ion binding"/>
    <property type="evidence" value="ECO:0007669"/>
    <property type="project" value="UniProtKB-KW"/>
</dbReference>
<dbReference type="GO" id="GO:0016491">
    <property type="term" value="F:oxidoreductase activity"/>
    <property type="evidence" value="ECO:0007669"/>
    <property type="project" value="InterPro"/>
</dbReference>
<reference evidence="4 5" key="1">
    <citation type="submission" date="2018-05" db="EMBL/GenBank/DDBJ databases">
        <title>Genomic Encyclopedia of Type Strains, Phase IV (KMG-IV): sequencing the most valuable type-strain genomes for metagenomic binning, comparative biology and taxonomic classification.</title>
        <authorList>
            <person name="Goeker M."/>
        </authorList>
    </citation>
    <scope>NUCLEOTIDE SEQUENCE [LARGE SCALE GENOMIC DNA]</scope>
    <source>
        <strain evidence="4 5">DSM 3183</strain>
    </source>
</reference>
<dbReference type="Proteomes" id="UP000248014">
    <property type="component" value="Unassembled WGS sequence"/>
</dbReference>
<dbReference type="InterPro" id="IPR011008">
    <property type="entry name" value="Dimeric_a/b-barrel"/>
</dbReference>
<gene>
    <name evidence="4" type="ORF">C7451_11022</name>
</gene>